<accession>A0AAV1VZ87</accession>
<dbReference type="InterPro" id="IPR002083">
    <property type="entry name" value="MATH/TRAF_dom"/>
</dbReference>
<name>A0AAV1VZ87_LUPLU</name>
<dbReference type="Pfam" id="PF22486">
    <property type="entry name" value="MATH_2"/>
    <property type="match status" value="2"/>
</dbReference>
<dbReference type="PANTHER" id="PTHR46162">
    <property type="entry name" value="TRAF-LIKE FAMILY PROTEIN"/>
    <property type="match status" value="1"/>
</dbReference>
<proteinExistence type="predicted"/>
<dbReference type="InterPro" id="IPR008974">
    <property type="entry name" value="TRAF-like"/>
</dbReference>
<keyword evidence="3" id="KW-1185">Reference proteome</keyword>
<gene>
    <name evidence="2" type="ORF">LLUT_LOCUS3499</name>
</gene>
<evidence type="ECO:0000313" key="3">
    <source>
        <dbReference type="Proteomes" id="UP001497480"/>
    </source>
</evidence>
<organism evidence="2 3">
    <name type="scientific">Lupinus luteus</name>
    <name type="common">European yellow lupine</name>
    <dbReference type="NCBI Taxonomy" id="3873"/>
    <lineage>
        <taxon>Eukaryota</taxon>
        <taxon>Viridiplantae</taxon>
        <taxon>Streptophyta</taxon>
        <taxon>Embryophyta</taxon>
        <taxon>Tracheophyta</taxon>
        <taxon>Spermatophyta</taxon>
        <taxon>Magnoliopsida</taxon>
        <taxon>eudicotyledons</taxon>
        <taxon>Gunneridae</taxon>
        <taxon>Pentapetalae</taxon>
        <taxon>rosids</taxon>
        <taxon>fabids</taxon>
        <taxon>Fabales</taxon>
        <taxon>Fabaceae</taxon>
        <taxon>Papilionoideae</taxon>
        <taxon>50 kb inversion clade</taxon>
        <taxon>genistoids sensu lato</taxon>
        <taxon>core genistoids</taxon>
        <taxon>Genisteae</taxon>
        <taxon>Lupinus</taxon>
    </lineage>
</organism>
<dbReference type="SMART" id="SM00061">
    <property type="entry name" value="MATH"/>
    <property type="match status" value="2"/>
</dbReference>
<feature type="domain" description="MATH" evidence="1">
    <location>
        <begin position="15"/>
        <end position="148"/>
    </location>
</feature>
<dbReference type="CDD" id="cd00121">
    <property type="entry name" value="MATH"/>
    <property type="match status" value="2"/>
</dbReference>
<protein>
    <recommendedName>
        <fullName evidence="1">MATH domain-containing protein</fullName>
    </recommendedName>
</protein>
<dbReference type="Gene3D" id="2.60.210.10">
    <property type="entry name" value="Apoptosis, Tumor Necrosis Factor Receptor Associated Protein 2, Chain A"/>
    <property type="match status" value="2"/>
</dbReference>
<dbReference type="PROSITE" id="PS50144">
    <property type="entry name" value="MATH"/>
    <property type="match status" value="2"/>
</dbReference>
<dbReference type="SUPFAM" id="SSF49599">
    <property type="entry name" value="TRAF domain-like"/>
    <property type="match status" value="2"/>
</dbReference>
<evidence type="ECO:0000313" key="2">
    <source>
        <dbReference type="EMBL" id="CAL0302439.1"/>
    </source>
</evidence>
<dbReference type="Proteomes" id="UP001497480">
    <property type="component" value="Unassembled WGS sequence"/>
</dbReference>
<evidence type="ECO:0000259" key="1">
    <source>
        <dbReference type="PROSITE" id="PS50144"/>
    </source>
</evidence>
<dbReference type="AlphaFoldDB" id="A0AAV1VZ87"/>
<feature type="domain" description="MATH" evidence="1">
    <location>
        <begin position="168"/>
        <end position="296"/>
    </location>
</feature>
<sequence>MSAIVMEKKGKKAPQSHYSVKMESFSLFSKSSFEKFESEEFEAGDYKWSLSIYPNGNKKANGNDHVSIYLVLRNPNSLPVGMEVNAIVNFSIYNFHENEYVSTQDSSVRRFNILKSDWGVSKFIDHATLNDPSKGYLIDDTCVFGVAVFVFDTSFRGECLSMIEKPVNYSHSWKFDNVSKTDLKYYISEPFFAGKYKWTIWFHPNGIVDCNGTSISLYLYLDFSAQSTSSKPKVFVEFTLRAKDQNSDQHYEKKSFHAFSKSSDNWGFRQFCTLAEFKDPKKGLLVKDCCILEADVKVYGL</sequence>
<reference evidence="2 3" key="1">
    <citation type="submission" date="2024-03" db="EMBL/GenBank/DDBJ databases">
        <authorList>
            <person name="Martinez-Hernandez J."/>
        </authorList>
    </citation>
    <scope>NUCLEOTIDE SEQUENCE [LARGE SCALE GENOMIC DNA]</scope>
</reference>
<dbReference type="PANTHER" id="PTHR46162:SF9">
    <property type="entry name" value="MATH DOMAIN-CONTAINING PROTEIN"/>
    <property type="match status" value="1"/>
</dbReference>
<dbReference type="EMBL" id="CAXHTB010000002">
    <property type="protein sequence ID" value="CAL0302439.1"/>
    <property type="molecule type" value="Genomic_DNA"/>
</dbReference>
<comment type="caution">
    <text evidence="2">The sequence shown here is derived from an EMBL/GenBank/DDBJ whole genome shotgun (WGS) entry which is preliminary data.</text>
</comment>